<organism evidence="1 2">
    <name type="scientific">Salipaludibacillus aurantiacus</name>
    <dbReference type="NCBI Taxonomy" id="1601833"/>
    <lineage>
        <taxon>Bacteria</taxon>
        <taxon>Bacillati</taxon>
        <taxon>Bacillota</taxon>
        <taxon>Bacilli</taxon>
        <taxon>Bacillales</taxon>
        <taxon>Bacillaceae</taxon>
    </lineage>
</organism>
<dbReference type="EMBL" id="FOGT01000005">
    <property type="protein sequence ID" value="SER90455.1"/>
    <property type="molecule type" value="Genomic_DNA"/>
</dbReference>
<gene>
    <name evidence="1" type="ORF">SAMN05518684_10549</name>
</gene>
<dbReference type="RefSeq" id="WP_093049589.1">
    <property type="nucleotide sequence ID" value="NZ_FOGT01000005.1"/>
</dbReference>
<keyword evidence="2" id="KW-1185">Reference proteome</keyword>
<sequence length="138" mass="16118">MFKVTSIVRMKEEKPLAWNVIFKVDHSVMEYATDIVYAAKRNIWVANSFITHDLSSLMAVKRCAFCMEDKIACGVLSREHQEVMDSMVTNEEFLEKLNSILPHVNDLPETVTIEARKPVWDEILYENFTHKLLLKKRD</sequence>
<evidence type="ECO:0000313" key="2">
    <source>
        <dbReference type="Proteomes" id="UP000198571"/>
    </source>
</evidence>
<dbReference type="Proteomes" id="UP000198571">
    <property type="component" value="Unassembled WGS sequence"/>
</dbReference>
<accession>A0A1H9SZQ2</accession>
<proteinExistence type="predicted"/>
<dbReference type="AlphaFoldDB" id="A0A1H9SZQ2"/>
<reference evidence="2" key="1">
    <citation type="submission" date="2016-10" db="EMBL/GenBank/DDBJ databases">
        <authorList>
            <person name="Varghese N."/>
            <person name="Submissions S."/>
        </authorList>
    </citation>
    <scope>NUCLEOTIDE SEQUENCE [LARGE SCALE GENOMIC DNA]</scope>
    <source>
        <strain evidence="2">S9</strain>
    </source>
</reference>
<name>A0A1H9SZQ2_9BACI</name>
<dbReference type="OrthoDB" id="2965770at2"/>
<protein>
    <submittedName>
        <fullName evidence="1">Uncharacterized protein</fullName>
    </submittedName>
</protein>
<evidence type="ECO:0000313" key="1">
    <source>
        <dbReference type="EMBL" id="SER90455.1"/>
    </source>
</evidence>